<dbReference type="PANTHER" id="PTHR33202:SF7">
    <property type="entry name" value="FERRIC UPTAKE REGULATION PROTEIN"/>
    <property type="match status" value="1"/>
</dbReference>
<dbReference type="GO" id="GO:0000976">
    <property type="term" value="F:transcription cis-regulatory region binding"/>
    <property type="evidence" value="ECO:0007669"/>
    <property type="project" value="TreeGrafter"/>
</dbReference>
<organism evidence="9 10">
    <name type="scientific">Anaerofustis stercorihominis</name>
    <dbReference type="NCBI Taxonomy" id="214853"/>
    <lineage>
        <taxon>Bacteria</taxon>
        <taxon>Bacillati</taxon>
        <taxon>Bacillota</taxon>
        <taxon>Clostridia</taxon>
        <taxon>Eubacteriales</taxon>
        <taxon>Eubacteriaceae</taxon>
        <taxon>Anaerofustis</taxon>
    </lineage>
</organism>
<dbReference type="RefSeq" id="WP_117531622.1">
    <property type="nucleotide sequence ID" value="NZ_QUSM01000002.1"/>
</dbReference>
<dbReference type="InterPro" id="IPR002481">
    <property type="entry name" value="FUR"/>
</dbReference>
<proteinExistence type="inferred from homology"/>
<evidence type="ECO:0000256" key="2">
    <source>
        <dbReference type="ARBA" id="ARBA00022491"/>
    </source>
</evidence>
<dbReference type="GO" id="GO:0008270">
    <property type="term" value="F:zinc ion binding"/>
    <property type="evidence" value="ECO:0007669"/>
    <property type="project" value="TreeGrafter"/>
</dbReference>
<feature type="binding site" evidence="7">
    <location>
        <position position="80"/>
    </location>
    <ligand>
        <name>Zn(2+)</name>
        <dbReference type="ChEBI" id="CHEBI:29105"/>
    </ligand>
</feature>
<dbReference type="PANTHER" id="PTHR33202">
    <property type="entry name" value="ZINC UPTAKE REGULATION PROTEIN"/>
    <property type="match status" value="1"/>
</dbReference>
<evidence type="ECO:0000256" key="6">
    <source>
        <dbReference type="ARBA" id="ARBA00023163"/>
    </source>
</evidence>
<accession>A0A3E3E1S8</accession>
<evidence type="ECO:0000256" key="8">
    <source>
        <dbReference type="PIRSR" id="PIRSR602481-2"/>
    </source>
</evidence>
<feature type="binding site" evidence="8">
    <location>
        <position position="73"/>
    </location>
    <ligand>
        <name>Fe cation</name>
        <dbReference type="ChEBI" id="CHEBI:24875"/>
    </ligand>
</feature>
<evidence type="ECO:0000313" key="9">
    <source>
        <dbReference type="EMBL" id="RGD75423.1"/>
    </source>
</evidence>
<keyword evidence="3 7" id="KW-0862">Zinc</keyword>
<feature type="binding site" evidence="7">
    <location>
        <position position="117"/>
    </location>
    <ligand>
        <name>Zn(2+)</name>
        <dbReference type="ChEBI" id="CHEBI:29105"/>
    </ligand>
</feature>
<evidence type="ECO:0000256" key="5">
    <source>
        <dbReference type="ARBA" id="ARBA00023125"/>
    </source>
</evidence>
<feature type="binding site" evidence="7">
    <location>
        <position position="114"/>
    </location>
    <ligand>
        <name>Zn(2+)</name>
        <dbReference type="ChEBI" id="CHEBI:29105"/>
    </ligand>
</feature>
<dbReference type="InterPro" id="IPR036388">
    <property type="entry name" value="WH-like_DNA-bd_sf"/>
</dbReference>
<evidence type="ECO:0000256" key="4">
    <source>
        <dbReference type="ARBA" id="ARBA00023015"/>
    </source>
</evidence>
<reference evidence="9 10" key="1">
    <citation type="submission" date="2018-08" db="EMBL/GenBank/DDBJ databases">
        <title>A genome reference for cultivated species of the human gut microbiota.</title>
        <authorList>
            <person name="Zou Y."/>
            <person name="Xue W."/>
            <person name="Luo G."/>
        </authorList>
    </citation>
    <scope>NUCLEOTIDE SEQUENCE [LARGE SCALE GENOMIC DNA]</scope>
    <source>
        <strain evidence="9 10">AM25-6</strain>
    </source>
</reference>
<dbReference type="Pfam" id="PF01475">
    <property type="entry name" value="FUR"/>
    <property type="match status" value="1"/>
</dbReference>
<evidence type="ECO:0000256" key="7">
    <source>
        <dbReference type="PIRSR" id="PIRSR602481-1"/>
    </source>
</evidence>
<comment type="cofactor">
    <cofactor evidence="8">
        <name>Mn(2+)</name>
        <dbReference type="ChEBI" id="CHEBI:29035"/>
    </cofactor>
    <cofactor evidence="8">
        <name>Fe(2+)</name>
        <dbReference type="ChEBI" id="CHEBI:29033"/>
    </cofactor>
    <text evidence="8">Binds 1 Mn(2+) or Fe(2+) ion per subunit.</text>
</comment>
<evidence type="ECO:0000256" key="1">
    <source>
        <dbReference type="ARBA" id="ARBA00007957"/>
    </source>
</evidence>
<keyword evidence="6" id="KW-0804">Transcription</keyword>
<dbReference type="Proteomes" id="UP000261212">
    <property type="component" value="Unassembled WGS sequence"/>
</dbReference>
<keyword evidence="4" id="KW-0805">Transcription regulation</keyword>
<dbReference type="InterPro" id="IPR043135">
    <property type="entry name" value="Fur_C"/>
</dbReference>
<keyword evidence="7" id="KW-0479">Metal-binding</keyword>
<dbReference type="GO" id="GO:0003700">
    <property type="term" value="F:DNA-binding transcription factor activity"/>
    <property type="evidence" value="ECO:0007669"/>
    <property type="project" value="InterPro"/>
</dbReference>
<dbReference type="GO" id="GO:1900376">
    <property type="term" value="P:regulation of secondary metabolite biosynthetic process"/>
    <property type="evidence" value="ECO:0007669"/>
    <property type="project" value="TreeGrafter"/>
</dbReference>
<name>A0A3E3E1S8_9FIRM</name>
<protein>
    <submittedName>
        <fullName evidence="9">Transcriptional repressor</fullName>
    </submittedName>
</protein>
<keyword evidence="8" id="KW-0408">Iron</keyword>
<dbReference type="Gene3D" id="1.10.10.10">
    <property type="entry name" value="Winged helix-like DNA-binding domain superfamily/Winged helix DNA-binding domain"/>
    <property type="match status" value="1"/>
</dbReference>
<dbReference type="Gene3D" id="3.30.1490.190">
    <property type="match status" value="1"/>
</dbReference>
<dbReference type="CDD" id="cd07153">
    <property type="entry name" value="Fur_like"/>
    <property type="match status" value="1"/>
</dbReference>
<dbReference type="AlphaFoldDB" id="A0A3E3E1S8"/>
<dbReference type="SUPFAM" id="SSF46785">
    <property type="entry name" value="Winged helix' DNA-binding domain"/>
    <property type="match status" value="1"/>
</dbReference>
<feature type="binding site" evidence="7">
    <location>
        <position position="77"/>
    </location>
    <ligand>
        <name>Zn(2+)</name>
        <dbReference type="ChEBI" id="CHEBI:29105"/>
    </ligand>
</feature>
<dbReference type="GO" id="GO:0045892">
    <property type="term" value="P:negative regulation of DNA-templated transcription"/>
    <property type="evidence" value="ECO:0007669"/>
    <property type="project" value="TreeGrafter"/>
</dbReference>
<sequence length="122" mass="14330">MTKQRRLIYSIITNSKEHLSAEEIYESAKREMPNIAIGTIYRNLNLMVRDGEIRKVEIHNAPDRFDKNINNHDHLICDECGKLKDIVIKDFDKIIEEHSVDNITSYDLNIHYVCPECNTKQE</sequence>
<dbReference type="InterPro" id="IPR036390">
    <property type="entry name" value="WH_DNA-bd_sf"/>
</dbReference>
<evidence type="ECO:0000313" key="10">
    <source>
        <dbReference type="Proteomes" id="UP000261212"/>
    </source>
</evidence>
<keyword evidence="5" id="KW-0238">DNA-binding</keyword>
<comment type="cofactor">
    <cofactor evidence="7">
        <name>Zn(2+)</name>
        <dbReference type="ChEBI" id="CHEBI:29105"/>
    </cofactor>
    <text evidence="7">Binds 1 zinc ion per subunit.</text>
</comment>
<keyword evidence="2" id="KW-0678">Repressor</keyword>
<gene>
    <name evidence="9" type="ORF">DW687_03615</name>
</gene>
<comment type="caution">
    <text evidence="9">The sequence shown here is derived from an EMBL/GenBank/DDBJ whole genome shotgun (WGS) entry which is preliminary data.</text>
</comment>
<dbReference type="EMBL" id="QUSM01000002">
    <property type="protein sequence ID" value="RGD75423.1"/>
    <property type="molecule type" value="Genomic_DNA"/>
</dbReference>
<comment type="similarity">
    <text evidence="1">Belongs to the Fur family.</text>
</comment>
<evidence type="ECO:0000256" key="3">
    <source>
        <dbReference type="ARBA" id="ARBA00022833"/>
    </source>
</evidence>